<dbReference type="CDD" id="cd00770">
    <property type="entry name" value="SerRS_core"/>
    <property type="match status" value="1"/>
</dbReference>
<keyword evidence="14" id="KW-1185">Reference proteome</keyword>
<dbReference type="Gene3D" id="3.30.930.10">
    <property type="entry name" value="Bira Bifunctional Protein, Domain 2"/>
    <property type="match status" value="1"/>
</dbReference>
<protein>
    <recommendedName>
        <fullName evidence="2">serine--tRNA ligase</fullName>
        <ecNumber evidence="2">6.1.1.11</ecNumber>
    </recommendedName>
    <alternativeName>
        <fullName evidence="8">Seryl-tRNA synthetase</fullName>
    </alternativeName>
    <alternativeName>
        <fullName evidence="9">Seryl-tRNA(Ser) synthetase</fullName>
    </alternativeName>
</protein>
<organism evidence="13 14">
    <name type="scientific">Pseudocercospora musae</name>
    <dbReference type="NCBI Taxonomy" id="113226"/>
    <lineage>
        <taxon>Eukaryota</taxon>
        <taxon>Fungi</taxon>
        <taxon>Dikarya</taxon>
        <taxon>Ascomycota</taxon>
        <taxon>Pezizomycotina</taxon>
        <taxon>Dothideomycetes</taxon>
        <taxon>Dothideomycetidae</taxon>
        <taxon>Mycosphaerellales</taxon>
        <taxon>Mycosphaerellaceae</taxon>
        <taxon>Pseudocercospora</taxon>
    </lineage>
</organism>
<dbReference type="InterPro" id="IPR033729">
    <property type="entry name" value="SerRS_core"/>
</dbReference>
<dbReference type="Proteomes" id="UP000073492">
    <property type="component" value="Unassembled WGS sequence"/>
</dbReference>
<dbReference type="EC" id="6.1.1.11" evidence="2"/>
<dbReference type="GO" id="GO:1990825">
    <property type="term" value="F:sequence-specific mRNA binding"/>
    <property type="evidence" value="ECO:0007669"/>
    <property type="project" value="EnsemblFungi"/>
</dbReference>
<dbReference type="GO" id="GO:0110004">
    <property type="term" value="P:positive regulation of tRNA methylation"/>
    <property type="evidence" value="ECO:0007669"/>
    <property type="project" value="EnsemblFungi"/>
</dbReference>
<feature type="region of interest" description="Disordered" evidence="11">
    <location>
        <begin position="514"/>
        <end position="553"/>
    </location>
</feature>
<dbReference type="InterPro" id="IPR010978">
    <property type="entry name" value="tRNA-bd_arm"/>
</dbReference>
<dbReference type="SUPFAM" id="SSF46589">
    <property type="entry name" value="tRNA-binding arm"/>
    <property type="match status" value="1"/>
</dbReference>
<evidence type="ECO:0000256" key="10">
    <source>
        <dbReference type="SAM" id="Coils"/>
    </source>
</evidence>
<dbReference type="InterPro" id="IPR006195">
    <property type="entry name" value="aa-tRNA-synth_II"/>
</dbReference>
<dbReference type="PRINTS" id="PR00981">
    <property type="entry name" value="TRNASYNTHSER"/>
</dbReference>
<dbReference type="GO" id="GO:0006434">
    <property type="term" value="P:seryl-tRNA aminoacylation"/>
    <property type="evidence" value="ECO:0007669"/>
    <property type="project" value="EnsemblFungi"/>
</dbReference>
<feature type="domain" description="Aminoacyl-transfer RNA synthetases class-II family profile" evidence="12">
    <location>
        <begin position="242"/>
        <end position="498"/>
    </location>
</feature>
<evidence type="ECO:0000256" key="2">
    <source>
        <dbReference type="ARBA" id="ARBA00012840"/>
    </source>
</evidence>
<dbReference type="InterPro" id="IPR042103">
    <property type="entry name" value="SerRS_1_N_sf"/>
</dbReference>
<proteinExistence type="inferred from homology"/>
<dbReference type="SUPFAM" id="SSF55681">
    <property type="entry name" value="Class II aaRS and biotin synthetases"/>
    <property type="match status" value="1"/>
</dbReference>
<keyword evidence="4" id="KW-0547">Nucleotide-binding</keyword>
<evidence type="ECO:0000256" key="1">
    <source>
        <dbReference type="ARBA" id="ARBA00010728"/>
    </source>
</evidence>
<reference evidence="13 14" key="1">
    <citation type="submission" date="2015-07" db="EMBL/GenBank/DDBJ databases">
        <title>Comparative genomics of the Sigatoka disease complex on banana suggests a link between parallel evolutionary changes in Pseudocercospora fijiensis and Pseudocercospora eumusae and increased virulence on the banana host.</title>
        <authorList>
            <person name="Chang T.-C."/>
            <person name="Salvucci A."/>
            <person name="Crous P.W."/>
            <person name="Stergiopoulos I."/>
        </authorList>
    </citation>
    <scope>NUCLEOTIDE SEQUENCE [LARGE SCALE GENOMIC DNA]</scope>
    <source>
        <strain evidence="13 14">CBS 116634</strain>
    </source>
</reference>
<dbReference type="FunFam" id="3.30.930.10:FF:000026">
    <property type="entry name" value="Seryl-tRNA synthetase, cytoplasmic"/>
    <property type="match status" value="1"/>
</dbReference>
<dbReference type="InterPro" id="IPR002317">
    <property type="entry name" value="Ser-tRNA-ligase_type_1"/>
</dbReference>
<comment type="similarity">
    <text evidence="1">Belongs to the class-II aminoacyl-tRNA synthetase family. Type-1 seryl-tRNA synthetase subfamily.</text>
</comment>
<evidence type="ECO:0000256" key="4">
    <source>
        <dbReference type="ARBA" id="ARBA00022741"/>
    </source>
</evidence>
<evidence type="ECO:0000256" key="9">
    <source>
        <dbReference type="ARBA" id="ARBA00034892"/>
    </source>
</evidence>
<dbReference type="EMBL" id="LFZO01000329">
    <property type="protein sequence ID" value="KXT09546.1"/>
    <property type="molecule type" value="Genomic_DNA"/>
</dbReference>
<name>A0A139I474_9PEZI</name>
<dbReference type="NCBIfam" id="TIGR00414">
    <property type="entry name" value="serS"/>
    <property type="match status" value="1"/>
</dbReference>
<dbReference type="Gene3D" id="1.10.287.40">
    <property type="entry name" value="Serine-tRNA synthetase, tRNA binding domain"/>
    <property type="match status" value="1"/>
</dbReference>
<dbReference type="OrthoDB" id="5212574at2759"/>
<dbReference type="PROSITE" id="PS50862">
    <property type="entry name" value="AA_TRNA_LIGASE_II"/>
    <property type="match status" value="1"/>
</dbReference>
<dbReference type="InterPro" id="IPR015866">
    <property type="entry name" value="Ser-tRNA-synth_1_N"/>
</dbReference>
<dbReference type="InterPro" id="IPR002314">
    <property type="entry name" value="aa-tRNA-synt_IIb"/>
</dbReference>
<feature type="coiled-coil region" evidence="10">
    <location>
        <begin position="139"/>
        <end position="170"/>
    </location>
</feature>
<evidence type="ECO:0000313" key="14">
    <source>
        <dbReference type="Proteomes" id="UP000073492"/>
    </source>
</evidence>
<accession>A0A139I474</accession>
<feature type="compositionally biased region" description="Basic and acidic residues" evidence="11">
    <location>
        <begin position="534"/>
        <end position="553"/>
    </location>
</feature>
<dbReference type="InterPro" id="IPR045864">
    <property type="entry name" value="aa-tRNA-synth_II/BPL/LPL"/>
</dbReference>
<keyword evidence="5" id="KW-0067">ATP-binding</keyword>
<dbReference type="AlphaFoldDB" id="A0A139I474"/>
<evidence type="ECO:0000256" key="3">
    <source>
        <dbReference type="ARBA" id="ARBA00022598"/>
    </source>
</evidence>
<dbReference type="Pfam" id="PF02403">
    <property type="entry name" value="Seryl_tRNA_N"/>
    <property type="match status" value="1"/>
</dbReference>
<evidence type="ECO:0000259" key="12">
    <source>
        <dbReference type="PROSITE" id="PS50862"/>
    </source>
</evidence>
<evidence type="ECO:0000256" key="11">
    <source>
        <dbReference type="SAM" id="MobiDB-lite"/>
    </source>
</evidence>
<keyword evidence="7" id="KW-0030">Aminoacyl-tRNA synthetase</keyword>
<evidence type="ECO:0000313" key="13">
    <source>
        <dbReference type="EMBL" id="KXT09546.1"/>
    </source>
</evidence>
<dbReference type="GO" id="GO:0004828">
    <property type="term" value="F:serine-tRNA ligase activity"/>
    <property type="evidence" value="ECO:0007669"/>
    <property type="project" value="UniProtKB-EC"/>
</dbReference>
<evidence type="ECO:0000256" key="6">
    <source>
        <dbReference type="ARBA" id="ARBA00022917"/>
    </source>
</evidence>
<dbReference type="PANTHER" id="PTHR11778">
    <property type="entry name" value="SERYL-TRNA SYNTHETASE"/>
    <property type="match status" value="1"/>
</dbReference>
<dbReference type="GO" id="GO:0005524">
    <property type="term" value="F:ATP binding"/>
    <property type="evidence" value="ECO:0007669"/>
    <property type="project" value="UniProtKB-KW"/>
</dbReference>
<comment type="caution">
    <text evidence="13">The sequence shown here is derived from an EMBL/GenBank/DDBJ whole genome shotgun (WGS) entry which is preliminary data.</text>
</comment>
<evidence type="ECO:0000256" key="5">
    <source>
        <dbReference type="ARBA" id="ARBA00022840"/>
    </source>
</evidence>
<dbReference type="Pfam" id="PF00587">
    <property type="entry name" value="tRNA-synt_2b"/>
    <property type="match status" value="1"/>
</dbReference>
<sequence length="553" mass="63865">MQQLHLTSAVDADRSGGPRYLRVLVNKSVESHKHRTIKKHPCCSYIRPRCTQSTKEVTCIYNMLDVNDFITERNGDPAKIKESQRRRHAREEVVDEVIAMFEEHRKKDYAARTEIGAKINAVQKAMGQNKKSKGDPKEFEQLRQQKDDLAKEQEAMKKEAEEIYAQLQKKVKTIGNYVHDTVPVSDNEDNNATIRTWTPEGVTVEKKDCMSHHEVLTRLDGADWDRGVKIVGHRGNFLTGNGYYLKRALETYAMDFLRKKGYTACQPPYFMLRDQMAKTAQLEQFDEELYKVTEKENDPVTDKYLIATSEQPISAMHADEWLNNSELPIRYGGLSTCFRKEAGSHGKDAWGIFRVHQFEKVEQFVFCKPEDSWKHFDEMIGFSEEFYKSLNIPYRVVAIVSGALNNAASKKYDLEAWFPFQGEYKELVSCSNCTDYQTRELEIRYGQKKQTDPSYKKDYVHALNSTLCAVQRALCCVMENYQREEGMEVPEVLRRYMPDQEEFLPYVKELPKDSTSLKAKGTADQKKGGGKPQLPKEGELVERRKAVAEEKRS</sequence>
<evidence type="ECO:0000256" key="8">
    <source>
        <dbReference type="ARBA" id="ARBA00031113"/>
    </source>
</evidence>
<keyword evidence="6" id="KW-0648">Protein biosynthesis</keyword>
<keyword evidence="3" id="KW-0436">Ligase</keyword>
<keyword evidence="10" id="KW-0175">Coiled coil</keyword>
<evidence type="ECO:0000256" key="7">
    <source>
        <dbReference type="ARBA" id="ARBA00023146"/>
    </source>
</evidence>
<dbReference type="UniPathway" id="UPA00906">
    <property type="reaction ID" value="UER00895"/>
</dbReference>
<gene>
    <name evidence="13" type="ORF">AC579_3032</name>
</gene>